<evidence type="ECO:0000256" key="1">
    <source>
        <dbReference type="SAM" id="MobiDB-lite"/>
    </source>
</evidence>
<organism evidence="2 3">
    <name type="scientific">Mytilus edulis</name>
    <name type="common">Blue mussel</name>
    <dbReference type="NCBI Taxonomy" id="6550"/>
    <lineage>
        <taxon>Eukaryota</taxon>
        <taxon>Metazoa</taxon>
        <taxon>Spiralia</taxon>
        <taxon>Lophotrochozoa</taxon>
        <taxon>Mollusca</taxon>
        <taxon>Bivalvia</taxon>
        <taxon>Autobranchia</taxon>
        <taxon>Pteriomorphia</taxon>
        <taxon>Mytilida</taxon>
        <taxon>Mytiloidea</taxon>
        <taxon>Mytilidae</taxon>
        <taxon>Mytilinae</taxon>
        <taxon>Mytilus</taxon>
    </lineage>
</organism>
<feature type="region of interest" description="Disordered" evidence="1">
    <location>
        <begin position="726"/>
        <end position="766"/>
    </location>
</feature>
<reference evidence="2" key="1">
    <citation type="submission" date="2021-03" db="EMBL/GenBank/DDBJ databases">
        <authorList>
            <person name="Bekaert M."/>
        </authorList>
    </citation>
    <scope>NUCLEOTIDE SEQUENCE</scope>
</reference>
<evidence type="ECO:0008006" key="4">
    <source>
        <dbReference type="Google" id="ProtNLM"/>
    </source>
</evidence>
<dbReference type="AlphaFoldDB" id="A0A8S3R0Z8"/>
<feature type="compositionally biased region" description="Low complexity" evidence="1">
    <location>
        <begin position="738"/>
        <end position="751"/>
    </location>
</feature>
<dbReference type="OrthoDB" id="6075649at2759"/>
<keyword evidence="3" id="KW-1185">Reference proteome</keyword>
<dbReference type="EMBL" id="CAJPWZ010000741">
    <property type="protein sequence ID" value="CAG2200274.1"/>
    <property type="molecule type" value="Genomic_DNA"/>
</dbReference>
<proteinExistence type="predicted"/>
<gene>
    <name evidence="2" type="ORF">MEDL_14942</name>
</gene>
<name>A0A8S3R0Z8_MYTED</name>
<evidence type="ECO:0000313" key="2">
    <source>
        <dbReference type="EMBL" id="CAG2200274.1"/>
    </source>
</evidence>
<dbReference type="Proteomes" id="UP000683360">
    <property type="component" value="Unassembled WGS sequence"/>
</dbReference>
<sequence>MSSSRIAVDYDPDHKPSMADTSFLDNRFAIEHAVRTQRMREVVTMFIKRLRFWPLSNVFDQWKEFTARQREMKAATKQVKELHVQLQQKMVFRIWRETYEGSSKAKVQSNSSLQRRVFDAWYDFKCHSKYKKKLSALALHHNSMKIYRQIFPMWFEKAKEKRHTERIVHLWSTTTSEEQALLPVESSVKGRIQNKTLKKCFAIWSLKYQRITKLKNAYHRIVLERCLHIWFDWSSLKKEQREKCNEFNTRRLQTQMFRTWFWHQWAKANKKRRVLAQIVTHIRQRNTLCRNFVVWREQTQKLQLASKLYNLKLVQKVVICWHDVAHTKKQLKQKVLNFQVKSYTKLVIRMFKTWHGAYVDRLQKYEEHEQYVQRVALQMARTWRYKAQKARGQRLLQYHQQLEMKKYFERWRYNYERNLEREHQLKKLVDRKNWQLMGAYMDSWKTSLLAKQAIRLYNMKLTGTVLHYWHTFTQKSKRRLEVCAAYKEALSQRHVKSYFVYWVNMHRAQKSVEGHFHLKLQIQVLRSWRDYTRRQLHLKRLGAIMTCKVNKRMVSDVWMSMKCQFDYYNSLTETAEKQNKRHRMCTQCATCMEGEIKPVIARRCYHLLLARRGVRKWRQFVARKKMERKIDEEKMDKAVKHHDRKICSIAMEAWLDEMKVVHHIQYRKKKLLQKFGSLWKYRVDLIYTAKCVESENLMKSAWRRWRVESLCMEGLVPEKKRSKIAMKRSPSLNHLQMSRSSSSESFSARPSQIPMPVYRDNHQGNS</sequence>
<comment type="caution">
    <text evidence="2">The sequence shown here is derived from an EMBL/GenBank/DDBJ whole genome shotgun (WGS) entry which is preliminary data.</text>
</comment>
<accession>A0A8S3R0Z8</accession>
<evidence type="ECO:0000313" key="3">
    <source>
        <dbReference type="Proteomes" id="UP000683360"/>
    </source>
</evidence>
<protein>
    <recommendedName>
        <fullName evidence="4">SFI1</fullName>
    </recommendedName>
</protein>